<organism evidence="6 7">
    <name type="scientific">Rhodoferax ferrireducens</name>
    <dbReference type="NCBI Taxonomy" id="192843"/>
    <lineage>
        <taxon>Bacteria</taxon>
        <taxon>Pseudomonadati</taxon>
        <taxon>Pseudomonadota</taxon>
        <taxon>Betaproteobacteria</taxon>
        <taxon>Burkholderiales</taxon>
        <taxon>Comamonadaceae</taxon>
        <taxon>Rhodoferax</taxon>
    </lineage>
</organism>
<accession>A0ABU2CGG2</accession>
<comment type="subcellular location">
    <subcellularLocation>
        <location evidence="1">Membrane</location>
    </subcellularLocation>
</comment>
<sequence length="107" mass="12212">MQDDYYDPIYKGCTAPSTILGVPLIPFILGVLVIGQLTVLSFYFFRLSVALVFIIIGVVLYVWARRLGSNDEHRVLQYLMKARMRGRQSATRKFWGAVSFSPLPPRK</sequence>
<feature type="transmembrane region" description="Helical" evidence="5">
    <location>
        <begin position="12"/>
        <end position="37"/>
    </location>
</feature>
<reference evidence="6 7" key="1">
    <citation type="submission" date="2023-07" db="EMBL/GenBank/DDBJ databases">
        <title>Sorghum-associated microbial communities from plants grown in Nebraska, USA.</title>
        <authorList>
            <person name="Schachtman D."/>
        </authorList>
    </citation>
    <scope>NUCLEOTIDE SEQUENCE [LARGE SCALE GENOMIC DNA]</scope>
    <source>
        <strain evidence="6 7">BE313</strain>
    </source>
</reference>
<dbReference type="Proteomes" id="UP001180487">
    <property type="component" value="Unassembled WGS sequence"/>
</dbReference>
<evidence type="ECO:0000256" key="2">
    <source>
        <dbReference type="ARBA" id="ARBA00022692"/>
    </source>
</evidence>
<comment type="caution">
    <text evidence="6">The sequence shown here is derived from an EMBL/GenBank/DDBJ whole genome shotgun (WGS) entry which is preliminary data.</text>
</comment>
<keyword evidence="7" id="KW-1185">Reference proteome</keyword>
<feature type="transmembrane region" description="Helical" evidence="5">
    <location>
        <begin position="43"/>
        <end position="64"/>
    </location>
</feature>
<evidence type="ECO:0000313" key="7">
    <source>
        <dbReference type="Proteomes" id="UP001180487"/>
    </source>
</evidence>
<keyword evidence="2 5" id="KW-0812">Transmembrane</keyword>
<protein>
    <submittedName>
        <fullName evidence="6">Type IV secretory pathway VirB3-like protein</fullName>
    </submittedName>
</protein>
<dbReference type="Pfam" id="PF05101">
    <property type="entry name" value="VirB3"/>
    <property type="match status" value="1"/>
</dbReference>
<dbReference type="RefSeq" id="WP_310377253.1">
    <property type="nucleotide sequence ID" value="NZ_JAVDXT010000009.1"/>
</dbReference>
<evidence type="ECO:0000256" key="3">
    <source>
        <dbReference type="ARBA" id="ARBA00022989"/>
    </source>
</evidence>
<name>A0ABU2CGG2_9BURK</name>
<gene>
    <name evidence="6" type="ORF">J2X19_005140</name>
</gene>
<dbReference type="EMBL" id="JAVDXT010000009">
    <property type="protein sequence ID" value="MDR7380433.1"/>
    <property type="molecule type" value="Genomic_DNA"/>
</dbReference>
<evidence type="ECO:0000313" key="6">
    <source>
        <dbReference type="EMBL" id="MDR7380433.1"/>
    </source>
</evidence>
<dbReference type="InterPro" id="IPR007792">
    <property type="entry name" value="T4SS_VirB3/TrbD/AvhB"/>
</dbReference>
<keyword evidence="3 5" id="KW-1133">Transmembrane helix</keyword>
<evidence type="ECO:0000256" key="1">
    <source>
        <dbReference type="ARBA" id="ARBA00004370"/>
    </source>
</evidence>
<evidence type="ECO:0000256" key="4">
    <source>
        <dbReference type="ARBA" id="ARBA00023136"/>
    </source>
</evidence>
<evidence type="ECO:0000256" key="5">
    <source>
        <dbReference type="SAM" id="Phobius"/>
    </source>
</evidence>
<proteinExistence type="predicted"/>
<keyword evidence="4 5" id="KW-0472">Membrane</keyword>